<proteinExistence type="predicted"/>
<evidence type="ECO:0000256" key="2">
    <source>
        <dbReference type="ARBA" id="ARBA00022475"/>
    </source>
</evidence>
<keyword evidence="3 6" id="KW-0812">Transmembrane</keyword>
<evidence type="ECO:0000256" key="6">
    <source>
        <dbReference type="SAM" id="Phobius"/>
    </source>
</evidence>
<accession>A0A419SNK4</accession>
<evidence type="ECO:0000313" key="7">
    <source>
        <dbReference type="EMBL" id="RKD25884.1"/>
    </source>
</evidence>
<evidence type="ECO:0000256" key="3">
    <source>
        <dbReference type="ARBA" id="ARBA00022692"/>
    </source>
</evidence>
<evidence type="ECO:0008006" key="9">
    <source>
        <dbReference type="Google" id="ProtNLM"/>
    </source>
</evidence>
<feature type="transmembrane region" description="Helical" evidence="6">
    <location>
        <begin position="12"/>
        <end position="32"/>
    </location>
</feature>
<keyword evidence="4 6" id="KW-1133">Transmembrane helix</keyword>
<dbReference type="Pfam" id="PF09678">
    <property type="entry name" value="Caa3_CtaG"/>
    <property type="match status" value="1"/>
</dbReference>
<reference evidence="7 8" key="1">
    <citation type="submission" date="2016-08" db="EMBL/GenBank/DDBJ databases">
        <title>Novel Firmicute Genomes.</title>
        <authorList>
            <person name="Poppleton D.I."/>
            <person name="Gribaldo S."/>
        </authorList>
    </citation>
    <scope>NUCLEOTIDE SEQUENCE [LARGE SCALE GENOMIC DNA]</scope>
    <source>
        <strain evidence="7 8">RAOx-1</strain>
    </source>
</reference>
<evidence type="ECO:0000313" key="8">
    <source>
        <dbReference type="Proteomes" id="UP000284219"/>
    </source>
</evidence>
<evidence type="ECO:0000256" key="1">
    <source>
        <dbReference type="ARBA" id="ARBA00004651"/>
    </source>
</evidence>
<comment type="caution">
    <text evidence="7">The sequence shown here is derived from an EMBL/GenBank/DDBJ whole genome shotgun (WGS) entry which is preliminary data.</text>
</comment>
<keyword evidence="8" id="KW-1185">Reference proteome</keyword>
<feature type="transmembrane region" description="Helical" evidence="6">
    <location>
        <begin position="181"/>
        <end position="202"/>
    </location>
</feature>
<organism evidence="7 8">
    <name type="scientific">Ammoniphilus oxalaticus</name>
    <dbReference type="NCBI Taxonomy" id="66863"/>
    <lineage>
        <taxon>Bacteria</taxon>
        <taxon>Bacillati</taxon>
        <taxon>Bacillota</taxon>
        <taxon>Bacilli</taxon>
        <taxon>Bacillales</taxon>
        <taxon>Paenibacillaceae</taxon>
        <taxon>Aneurinibacillus group</taxon>
        <taxon>Ammoniphilus</taxon>
    </lineage>
</organism>
<dbReference type="Proteomes" id="UP000284219">
    <property type="component" value="Unassembled WGS sequence"/>
</dbReference>
<dbReference type="GO" id="GO:0005886">
    <property type="term" value="C:plasma membrane"/>
    <property type="evidence" value="ECO:0007669"/>
    <property type="project" value="UniProtKB-SubCell"/>
</dbReference>
<comment type="subcellular location">
    <subcellularLocation>
        <location evidence="1">Cell membrane</location>
        <topology evidence="1">Multi-pass membrane protein</topology>
    </subcellularLocation>
</comment>
<protein>
    <recommendedName>
        <fullName evidence="9">Cytochrome c oxidase assembly factor CtaG</fullName>
    </recommendedName>
</protein>
<feature type="transmembrane region" description="Helical" evidence="6">
    <location>
        <begin position="239"/>
        <end position="257"/>
    </location>
</feature>
<feature type="transmembrane region" description="Helical" evidence="6">
    <location>
        <begin position="120"/>
        <end position="140"/>
    </location>
</feature>
<name>A0A419SNK4_9BACL</name>
<keyword evidence="5 6" id="KW-0472">Membrane</keyword>
<dbReference type="RefSeq" id="WP_120188564.1">
    <property type="nucleotide sequence ID" value="NZ_MCHY01000006.1"/>
</dbReference>
<dbReference type="EMBL" id="MCHY01000006">
    <property type="protein sequence ID" value="RKD25884.1"/>
    <property type="molecule type" value="Genomic_DNA"/>
</dbReference>
<dbReference type="AlphaFoldDB" id="A0A419SNK4"/>
<feature type="transmembrane region" description="Helical" evidence="6">
    <location>
        <begin position="146"/>
        <end position="165"/>
    </location>
</feature>
<gene>
    <name evidence="7" type="ORF">BEP19_02845</name>
</gene>
<evidence type="ECO:0000256" key="5">
    <source>
        <dbReference type="ARBA" id="ARBA00023136"/>
    </source>
</evidence>
<evidence type="ECO:0000256" key="4">
    <source>
        <dbReference type="ARBA" id="ARBA00022989"/>
    </source>
</evidence>
<dbReference type="InterPro" id="IPR019108">
    <property type="entry name" value="Caa3_assmbl_CtaG-rel"/>
</dbReference>
<feature type="transmembrane region" description="Helical" evidence="6">
    <location>
        <begin position="74"/>
        <end position="99"/>
    </location>
</feature>
<sequence>MIQSLLIGQLVWNLPLLFGLIGIAAFYGLLVLRFTDGSLLSKQPLFFLLSLGLLYITIGSPLTKISHLSFSLHMIQMSIFYFVIPPLFLLGIPNALFQFRPKIRFIHPSINKMSTARNSLVIFSILLFIYHFPIVLTFILQHPLFHKSYTTLLFCLAVGMWWPIVTPDPAQRLCPDRRKRYAFLSGMLLMPACSLFIFSAFLDGTSNPLLAQLTAHLCGPDGTLMGILPSPFNTKTDQIAAGFFMLGIHKCALLATGRIRDQDKKGQTSTGS</sequence>
<dbReference type="OrthoDB" id="128422at2"/>
<keyword evidence="2" id="KW-1003">Cell membrane</keyword>
<feature type="transmembrane region" description="Helical" evidence="6">
    <location>
        <begin position="44"/>
        <end position="62"/>
    </location>
</feature>